<protein>
    <submittedName>
        <fullName evidence="2">Late blight resistance protein homolog R1A-10</fullName>
    </submittedName>
</protein>
<evidence type="ECO:0000313" key="2">
    <source>
        <dbReference type="RefSeq" id="XP_075095500.1"/>
    </source>
</evidence>
<organism evidence="1 2">
    <name type="scientific">Nicotiana tabacum</name>
    <name type="common">Common tobacco</name>
    <dbReference type="NCBI Taxonomy" id="4097"/>
    <lineage>
        <taxon>Eukaryota</taxon>
        <taxon>Viridiplantae</taxon>
        <taxon>Streptophyta</taxon>
        <taxon>Embryophyta</taxon>
        <taxon>Tracheophyta</taxon>
        <taxon>Spermatophyta</taxon>
        <taxon>Magnoliopsida</taxon>
        <taxon>eudicotyledons</taxon>
        <taxon>Gunneridae</taxon>
        <taxon>Pentapetalae</taxon>
        <taxon>asterids</taxon>
        <taxon>lamiids</taxon>
        <taxon>Solanales</taxon>
        <taxon>Solanaceae</taxon>
        <taxon>Nicotianoideae</taxon>
        <taxon>Nicotianeae</taxon>
        <taxon>Nicotiana</taxon>
    </lineage>
</organism>
<evidence type="ECO:0000313" key="1">
    <source>
        <dbReference type="Proteomes" id="UP000790787"/>
    </source>
</evidence>
<dbReference type="Proteomes" id="UP000790787">
    <property type="component" value="Chromosome 19"/>
</dbReference>
<gene>
    <name evidence="2" type="primary">LOC142173752</name>
</gene>
<dbReference type="RefSeq" id="XP_075095500.1">
    <property type="nucleotide sequence ID" value="XM_075239399.1"/>
</dbReference>
<name>A0AC58TE62_TOBAC</name>
<accession>A0AC58TE62</accession>
<proteinExistence type="predicted"/>
<reference evidence="1" key="1">
    <citation type="journal article" date="2014" name="Nat. Commun.">
        <title>The tobacco genome sequence and its comparison with those of tomato and potato.</title>
        <authorList>
            <person name="Sierro N."/>
            <person name="Battey J.N."/>
            <person name="Ouadi S."/>
            <person name="Bakaher N."/>
            <person name="Bovet L."/>
            <person name="Willig A."/>
            <person name="Goepfert S."/>
            <person name="Peitsch M.C."/>
            <person name="Ivanov N.V."/>
        </authorList>
    </citation>
    <scope>NUCLEOTIDE SEQUENCE [LARGE SCALE GENOMIC DNA]</scope>
</reference>
<sequence length="498" mass="56205">MSYPAVNSLIQTLELFQTTYPNLIHGQTAEIIDSLRASAEYFQYILENTSHQKHEFEKIEDFEGEMKTAVQHAEDLLESNISEIMKERYKNHQEEKKNNGAKWTIQDEARVLLRDLPQAMDKIDAIRKDLAQVMKSSTSTNVNASGNAAADDNIFKTVDSSFLKHASTTHLQATTVGLDHALMKITDQLLGSSSGQEVIPIWGMGGSGKSTLARKAHDGPSIMSRFDIQVWVTISQEYHLREVLLNVVHSITGNEFPEMSDDQLMDKSYKALKGRRYLIVIDDVWNTDIWDLMATTLPEDRNGCSGHDNCPSELEEIGKQIVGKCQGLPLAILVVAGHLSKVPMTEESWATVAKNVSKVITSYPDKCLAVLAMSYHHLPIHLKPCFLHLGIFPEDCEIIIARLIRLWVSEGFLKCDRLKSPEEVAEDCLEDLVSRDLVMVKRRKFDGRIKSCGMHDLLRDLSVHEAKKEKFFDFAAATNRETPRFSSHTRIYVEASPF</sequence>
<keyword evidence="1" id="KW-1185">Reference proteome</keyword>
<reference evidence="2" key="2">
    <citation type="submission" date="2025-08" db="UniProtKB">
        <authorList>
            <consortium name="RefSeq"/>
        </authorList>
    </citation>
    <scope>IDENTIFICATION</scope>
    <source>
        <tissue evidence="2">Leaf</tissue>
    </source>
</reference>